<evidence type="ECO:0000313" key="1">
    <source>
        <dbReference type="EMBL" id="GAA1107866.1"/>
    </source>
</evidence>
<comment type="caution">
    <text evidence="1">The sequence shown here is derived from an EMBL/GenBank/DDBJ whole genome shotgun (WGS) entry which is preliminary data.</text>
</comment>
<dbReference type="EMBL" id="BAAALD010000071">
    <property type="protein sequence ID" value="GAA1107866.1"/>
    <property type="molecule type" value="Genomic_DNA"/>
</dbReference>
<reference evidence="1 2" key="1">
    <citation type="journal article" date="2019" name="Int. J. Syst. Evol. Microbiol.">
        <title>The Global Catalogue of Microorganisms (GCM) 10K type strain sequencing project: providing services to taxonomists for standard genome sequencing and annotation.</title>
        <authorList>
            <consortium name="The Broad Institute Genomics Platform"/>
            <consortium name="The Broad Institute Genome Sequencing Center for Infectious Disease"/>
            <person name="Wu L."/>
            <person name="Ma J."/>
        </authorList>
    </citation>
    <scope>NUCLEOTIDE SEQUENCE [LARGE SCALE GENOMIC DNA]</scope>
    <source>
        <strain evidence="1 2">JCM 13002</strain>
    </source>
</reference>
<evidence type="ECO:0008006" key="3">
    <source>
        <dbReference type="Google" id="ProtNLM"/>
    </source>
</evidence>
<dbReference type="Proteomes" id="UP001499987">
    <property type="component" value="Unassembled WGS sequence"/>
</dbReference>
<organism evidence="1 2">
    <name type="scientific">Kitasatospora arboriphila</name>
    <dbReference type="NCBI Taxonomy" id="258052"/>
    <lineage>
        <taxon>Bacteria</taxon>
        <taxon>Bacillati</taxon>
        <taxon>Actinomycetota</taxon>
        <taxon>Actinomycetes</taxon>
        <taxon>Kitasatosporales</taxon>
        <taxon>Streptomycetaceae</taxon>
        <taxon>Kitasatospora</taxon>
    </lineage>
</organism>
<evidence type="ECO:0000313" key="2">
    <source>
        <dbReference type="Proteomes" id="UP001499987"/>
    </source>
</evidence>
<gene>
    <name evidence="1" type="ORF">GCM10009663_57200</name>
</gene>
<accession>A0ABN1TY62</accession>
<keyword evidence="2" id="KW-1185">Reference proteome</keyword>
<protein>
    <recommendedName>
        <fullName evidence="3">SprT-like domain-containing protein</fullName>
    </recommendedName>
</protein>
<proteinExistence type="predicted"/>
<name>A0ABN1TY62_9ACTN</name>
<sequence>MATDTGTDHGSTIIRALEGAWDAIRRHHPDLPGVVMVTGHGRTPGDDAVTWGHHWPGRWTAADGSAVRPELFAGGELLALGSRRIMQTLLHEAAHALATVRGIKDTSTGGRYHNREFAKLASALGLQPPARPDEQRRGFSNCSITDETITRYAKAISALDSTVGHRIEDPVARLIASQASLPEETLPPVVELRPGAIGTDLPARPEPARRTTVPRTGRRLAVVCRCASHQVRDAHGGSRTVEGPRRIQATPGLLDGGPVLCGVCNAAFEPEN</sequence>